<keyword evidence="1" id="KW-0472">Membrane</keyword>
<evidence type="ECO:0000313" key="6">
    <source>
        <dbReference type="Proteomes" id="UP000789617"/>
    </source>
</evidence>
<dbReference type="Proteomes" id="UP000254545">
    <property type="component" value="Unassembled WGS sequence"/>
</dbReference>
<keyword evidence="1" id="KW-0812">Transmembrane</keyword>
<reference evidence="2" key="3">
    <citation type="submission" date="2022-05" db="EMBL/GenBank/DDBJ databases">
        <authorList>
            <person name="Alioto T."/>
            <person name="Alioto T."/>
            <person name="Gomez Garrido J."/>
        </authorList>
    </citation>
    <scope>NUCLEOTIDE SEQUENCE</scope>
    <source>
        <strain evidence="2">0</strain>
    </source>
</reference>
<evidence type="ECO:0000313" key="4">
    <source>
        <dbReference type="EMBL" id="STS91324.1"/>
    </source>
</evidence>
<dbReference type="Proteomes" id="UP000789617">
    <property type="component" value="Unassembled WGS sequence"/>
</dbReference>
<evidence type="ECO:0000313" key="3">
    <source>
        <dbReference type="EMBL" id="GKJ87394.1"/>
    </source>
</evidence>
<dbReference type="AlphaFoldDB" id="A0A6H0BGC0"/>
<dbReference type="EMBL" id="UGKR01000003">
    <property type="protein sequence ID" value="STS91324.1"/>
    <property type="molecule type" value="Genomic_DNA"/>
</dbReference>
<dbReference type="EMBL" id="BQTA01000002">
    <property type="protein sequence ID" value="GKJ87394.1"/>
    <property type="molecule type" value="Genomic_DNA"/>
</dbReference>
<name>A0A6H0BGC0_KLEVA</name>
<keyword evidence="1" id="KW-1133">Transmembrane helix</keyword>
<organism evidence="4 5">
    <name type="scientific">Klebsiella variicola</name>
    <dbReference type="NCBI Taxonomy" id="244366"/>
    <lineage>
        <taxon>Bacteria</taxon>
        <taxon>Pseudomonadati</taxon>
        <taxon>Pseudomonadota</taxon>
        <taxon>Gammaproteobacteria</taxon>
        <taxon>Enterobacterales</taxon>
        <taxon>Enterobacteriaceae</taxon>
        <taxon>Klebsiella/Raoultella group</taxon>
        <taxon>Klebsiella</taxon>
        <taxon>Klebsiella pneumoniae complex</taxon>
    </lineage>
</organism>
<gene>
    <name evidence="2" type="ORF">AN2335V1_0455</name>
    <name evidence="4" type="ORF">NCTC9177_05230</name>
    <name evidence="3" type="ORF">NUKP37_08290</name>
</gene>
<evidence type="ECO:0000313" key="2">
    <source>
        <dbReference type="EMBL" id="CAH5959196.1"/>
    </source>
</evidence>
<evidence type="ECO:0000313" key="5">
    <source>
        <dbReference type="Proteomes" id="UP000254545"/>
    </source>
</evidence>
<sequence>MHNTTKYTLTIFIPFILVAIAVNAMAELPAGRYGYSGPEPASTVSSSAAEYKEKQLKWHDEKANYPEFTQKKSMFGGGYQEETYTTKSGKISISGTTKFNPYTGEKEEESVSLGYDW</sequence>
<keyword evidence="6" id="KW-1185">Reference proteome</keyword>
<evidence type="ECO:0000256" key="1">
    <source>
        <dbReference type="SAM" id="Phobius"/>
    </source>
</evidence>
<reference evidence="3" key="2">
    <citation type="journal article" date="2022" name="J. Appl. Microbiol.">
        <title>PCR-based ORF typing of Klebsiella pneumoniae for rapid identification of global clones and transmission events.</title>
        <authorList>
            <person name="Nonogaki R."/>
            <person name="Iijima A."/>
            <person name="Kawamura K."/>
            <person name="Kayama S."/>
            <person name="Sugai M."/>
            <person name="Yagi T."/>
            <person name="Arakawa Y."/>
            <person name="Doi Y."/>
            <person name="Suzuki M."/>
        </authorList>
    </citation>
    <scope>NUCLEOTIDE SEQUENCE</scope>
    <source>
        <strain evidence="3">NUKP-37</strain>
    </source>
</reference>
<comment type="caution">
    <text evidence="4">The sequence shown here is derived from an EMBL/GenBank/DDBJ whole genome shotgun (WGS) entry which is preliminary data.</text>
</comment>
<protein>
    <submittedName>
        <fullName evidence="4">Uncharacterized protein</fullName>
    </submittedName>
</protein>
<dbReference type="Proteomes" id="UP001060507">
    <property type="component" value="Unassembled WGS sequence"/>
</dbReference>
<feature type="transmembrane region" description="Helical" evidence="1">
    <location>
        <begin position="6"/>
        <end position="26"/>
    </location>
</feature>
<accession>A0A6H0BGC0</accession>
<proteinExistence type="predicted"/>
<dbReference type="KEGG" id="kvd:KR75_23410"/>
<reference evidence="4 5" key="1">
    <citation type="submission" date="2018-06" db="EMBL/GenBank/DDBJ databases">
        <authorList>
            <consortium name="Pathogen Informatics"/>
            <person name="Doyle S."/>
        </authorList>
    </citation>
    <scope>NUCLEOTIDE SEQUENCE [LARGE SCALE GENOMIC DNA]</scope>
    <source>
        <strain evidence="4 5">NCTC9177</strain>
    </source>
</reference>
<dbReference type="EMBL" id="CAJOXS020000001">
    <property type="protein sequence ID" value="CAH5959196.1"/>
    <property type="molecule type" value="Genomic_DNA"/>
</dbReference>
<dbReference type="RefSeq" id="WP_023322806.1">
    <property type="nucleotide sequence ID" value="NZ_BIGP01000021.1"/>
</dbReference>